<evidence type="ECO:0000313" key="2">
    <source>
        <dbReference type="EMBL" id="OCH85464.1"/>
    </source>
</evidence>
<sequence>MKTPFQSEFPLPGRNKSEHARKKALITIALALGTGSNPRGLEYYWYGAWGRILHDLVEDILPILVAPQFYIFVGTDEKSRLELIRKNQDGGDVPLGSPDSYHEAPEKHLIVDFAMLNTRVRIEPSFDGDESGDIHVKYLRIPMLVECKPRPSRNQPSSRLKKALATALMEAREDLYDQAALLFHAFPYQRSVVAVAASGDWWMYGQWDRDWVIYEWSGSQGQTSDEDQDDEKKDPTYIPPGGSYQDQMQTAKDDDIYVPHGDLVAAAPEEDPMFEDSPATGGNALLTEPLEGLRDVDSVDVRGFKTLFMRATGIASG</sequence>
<name>A0A8E2DH39_9APHY</name>
<keyword evidence="3" id="KW-1185">Reference proteome</keyword>
<organism evidence="2 3">
    <name type="scientific">Obba rivulosa</name>
    <dbReference type="NCBI Taxonomy" id="1052685"/>
    <lineage>
        <taxon>Eukaryota</taxon>
        <taxon>Fungi</taxon>
        <taxon>Dikarya</taxon>
        <taxon>Basidiomycota</taxon>
        <taxon>Agaricomycotina</taxon>
        <taxon>Agaricomycetes</taxon>
        <taxon>Polyporales</taxon>
        <taxon>Gelatoporiaceae</taxon>
        <taxon>Obba</taxon>
    </lineage>
</organism>
<dbReference type="OrthoDB" id="2610860at2759"/>
<reference evidence="2 3" key="1">
    <citation type="submission" date="2016-07" db="EMBL/GenBank/DDBJ databases">
        <title>Draft genome of the white-rot fungus Obba rivulosa 3A-2.</title>
        <authorList>
            <consortium name="DOE Joint Genome Institute"/>
            <person name="Miettinen O."/>
            <person name="Riley R."/>
            <person name="Acob R."/>
            <person name="Barry K."/>
            <person name="Cullen D."/>
            <person name="De Vries R."/>
            <person name="Hainaut M."/>
            <person name="Hatakka A."/>
            <person name="Henrissat B."/>
            <person name="Hilden K."/>
            <person name="Kuo R."/>
            <person name="Labutti K."/>
            <person name="Lipzen A."/>
            <person name="Makela M.R."/>
            <person name="Sandor L."/>
            <person name="Spatafora J.W."/>
            <person name="Grigoriev I.V."/>
            <person name="Hibbett D.S."/>
        </authorList>
    </citation>
    <scope>NUCLEOTIDE SEQUENCE [LARGE SCALE GENOMIC DNA]</scope>
    <source>
        <strain evidence="2 3">3A-2</strain>
    </source>
</reference>
<gene>
    <name evidence="2" type="ORF">OBBRIDRAFT_807503</name>
</gene>
<accession>A0A8E2DH39</accession>
<proteinExistence type="predicted"/>
<dbReference type="AlphaFoldDB" id="A0A8E2DH39"/>
<protein>
    <submittedName>
        <fullName evidence="2">Uncharacterized protein</fullName>
    </submittedName>
</protein>
<feature type="region of interest" description="Disordered" evidence="1">
    <location>
        <begin position="219"/>
        <end position="246"/>
    </location>
</feature>
<evidence type="ECO:0000313" key="3">
    <source>
        <dbReference type="Proteomes" id="UP000250043"/>
    </source>
</evidence>
<dbReference type="Proteomes" id="UP000250043">
    <property type="component" value="Unassembled WGS sequence"/>
</dbReference>
<evidence type="ECO:0000256" key="1">
    <source>
        <dbReference type="SAM" id="MobiDB-lite"/>
    </source>
</evidence>
<dbReference type="EMBL" id="KV722582">
    <property type="protein sequence ID" value="OCH85464.1"/>
    <property type="molecule type" value="Genomic_DNA"/>
</dbReference>